<dbReference type="Proteomes" id="UP001430919">
    <property type="component" value="Unassembled WGS sequence"/>
</dbReference>
<keyword evidence="4" id="KW-1133">Transmembrane helix</keyword>
<dbReference type="RefSeq" id="WP_229987274.1">
    <property type="nucleotide sequence ID" value="NZ_JAJJMO010000001.1"/>
</dbReference>
<keyword evidence="8" id="KW-1185">Reference proteome</keyword>
<dbReference type="PANTHER" id="PTHR24421">
    <property type="entry name" value="NITRATE/NITRITE SENSOR PROTEIN NARX-RELATED"/>
    <property type="match status" value="1"/>
</dbReference>
<dbReference type="InterPro" id="IPR036890">
    <property type="entry name" value="HATPase_C_sf"/>
</dbReference>
<dbReference type="InterPro" id="IPR019734">
    <property type="entry name" value="TPR_rpt"/>
</dbReference>
<organism evidence="7 8">
    <name type="scientific">Flavobacterium pisciphilum</name>
    <dbReference type="NCBI Taxonomy" id="2893755"/>
    <lineage>
        <taxon>Bacteria</taxon>
        <taxon>Pseudomonadati</taxon>
        <taxon>Bacteroidota</taxon>
        <taxon>Flavobacteriia</taxon>
        <taxon>Flavobacteriales</taxon>
        <taxon>Flavobacteriaceae</taxon>
        <taxon>Flavobacterium</taxon>
    </lineage>
</organism>
<dbReference type="Pfam" id="PF02518">
    <property type="entry name" value="HATPase_c"/>
    <property type="match status" value="1"/>
</dbReference>
<dbReference type="PANTHER" id="PTHR24421:SF59">
    <property type="entry name" value="OXYGEN SENSOR HISTIDINE KINASE NREB"/>
    <property type="match status" value="1"/>
</dbReference>
<keyword evidence="2 7" id="KW-0418">Kinase</keyword>
<feature type="domain" description="Signal transduction histidine kinase subgroup 3 dimerisation and phosphoacceptor" evidence="6">
    <location>
        <begin position="385"/>
        <end position="439"/>
    </location>
</feature>
<keyword evidence="3" id="KW-0902">Two-component regulatory system</keyword>
<dbReference type="EMBL" id="JAJJMO010000001">
    <property type="protein sequence ID" value="MCC9070542.1"/>
    <property type="molecule type" value="Genomic_DNA"/>
</dbReference>
<dbReference type="SMART" id="SM00028">
    <property type="entry name" value="TPR"/>
    <property type="match status" value="3"/>
</dbReference>
<dbReference type="InterPro" id="IPR003594">
    <property type="entry name" value="HATPase_dom"/>
</dbReference>
<evidence type="ECO:0000259" key="6">
    <source>
        <dbReference type="Pfam" id="PF07730"/>
    </source>
</evidence>
<proteinExistence type="predicted"/>
<dbReference type="Gene3D" id="3.30.565.10">
    <property type="entry name" value="Histidine kinase-like ATPase, C-terminal domain"/>
    <property type="match status" value="1"/>
</dbReference>
<feature type="transmembrane region" description="Helical" evidence="4">
    <location>
        <begin position="325"/>
        <end position="344"/>
    </location>
</feature>
<dbReference type="CDD" id="cd16917">
    <property type="entry name" value="HATPase_UhpB-NarQ-NarX-like"/>
    <property type="match status" value="1"/>
</dbReference>
<keyword evidence="1" id="KW-0808">Transferase</keyword>
<dbReference type="Gene3D" id="1.20.5.1930">
    <property type="match status" value="1"/>
</dbReference>
<evidence type="ECO:0000256" key="1">
    <source>
        <dbReference type="ARBA" id="ARBA00022679"/>
    </source>
</evidence>
<dbReference type="InterPro" id="IPR011712">
    <property type="entry name" value="Sig_transdc_His_kin_sub3_dim/P"/>
</dbReference>
<evidence type="ECO:0000313" key="7">
    <source>
        <dbReference type="EMBL" id="MCC9070542.1"/>
    </source>
</evidence>
<name>A0ABS8MP51_9FLAO</name>
<evidence type="ECO:0000313" key="8">
    <source>
        <dbReference type="Proteomes" id="UP001430919"/>
    </source>
</evidence>
<evidence type="ECO:0000256" key="3">
    <source>
        <dbReference type="ARBA" id="ARBA00023012"/>
    </source>
</evidence>
<protein>
    <submittedName>
        <fullName evidence="7">Histidine kinase</fullName>
    </submittedName>
</protein>
<evidence type="ECO:0000256" key="2">
    <source>
        <dbReference type="ARBA" id="ARBA00022777"/>
    </source>
</evidence>
<comment type="caution">
    <text evidence="7">The sequence shown here is derived from an EMBL/GenBank/DDBJ whole genome shotgun (WGS) entry which is preliminary data.</text>
</comment>
<gene>
    <name evidence="7" type="ORF">LNQ49_02870</name>
</gene>
<keyword evidence="4" id="KW-0812">Transmembrane</keyword>
<feature type="domain" description="Histidine kinase/HSP90-like ATPase" evidence="5">
    <location>
        <begin position="494"/>
        <end position="579"/>
    </location>
</feature>
<evidence type="ECO:0000259" key="5">
    <source>
        <dbReference type="Pfam" id="PF02518"/>
    </source>
</evidence>
<dbReference type="Pfam" id="PF07730">
    <property type="entry name" value="HisKA_3"/>
    <property type="match status" value="1"/>
</dbReference>
<sequence>MRALKLSKEVNDKEGIAKALYYIGDGYGNVKKDSAYFYYLQAEKLYYKLSDYDNAARMLFNKARVLFYDGNYIECEVEISKALQYLKESKDQRLLYSCNALMGNCLEKLTNYDKALWYHQMALNNLEKIKPNDIDKDELNNYNVASTINICNLYDLKGEYSKSIEKLQGLLSKDLEEKWPRLYANVLSNLAYSKMKNGQYHNVYSMFTKSLKILEKNGDESDILYKKIHIGEYFLTQKDTLKAFQILKEANQLAIRIKNSNEVLTTLKLLSTLDKKNSLFYTNYYIKVSDSINTVQKNAHDKYARIEYETSIIEDENKVLTKKNLYILIISFLLLFLFLIILVLRYSKYKNKELQFLIKQKKANEEIYLLLIEQNEKINIARENEKTKIARELHDGIMNKIYGIRMNLGFFNSKIDELTIEKRKSYIAELQNVENEIRMISHELNQNAFFTGNDFNTLLTNLVDNQKDFSSTKFNCVIDNSIDWSTIQNIYKINIYRIIQESILNVNKYAKANNCEIKIQKVKNNFLKLSIIDDGDGFYVEASKTGIGLNNMKERAISLKGKFKIKSKKGKGTKIIVIFNPDSIVIDALE</sequence>
<evidence type="ECO:0000256" key="4">
    <source>
        <dbReference type="SAM" id="Phobius"/>
    </source>
</evidence>
<reference evidence="7" key="1">
    <citation type="submission" date="2021-11" db="EMBL/GenBank/DDBJ databases">
        <title>Description of novel Flavobacterium species.</title>
        <authorList>
            <person name="Saticioglu I.B."/>
            <person name="Ay H."/>
            <person name="Altun S."/>
            <person name="Duman M."/>
        </authorList>
    </citation>
    <scope>NUCLEOTIDE SEQUENCE</scope>
    <source>
        <strain evidence="7">F-65</strain>
    </source>
</reference>
<dbReference type="SUPFAM" id="SSF48452">
    <property type="entry name" value="TPR-like"/>
    <property type="match status" value="2"/>
</dbReference>
<dbReference type="SUPFAM" id="SSF55874">
    <property type="entry name" value="ATPase domain of HSP90 chaperone/DNA topoisomerase II/histidine kinase"/>
    <property type="match status" value="1"/>
</dbReference>
<dbReference type="Gene3D" id="1.25.40.10">
    <property type="entry name" value="Tetratricopeptide repeat domain"/>
    <property type="match status" value="3"/>
</dbReference>
<keyword evidence="4" id="KW-0472">Membrane</keyword>
<dbReference type="InterPro" id="IPR011990">
    <property type="entry name" value="TPR-like_helical_dom_sf"/>
</dbReference>
<accession>A0ABS8MP51</accession>
<dbReference type="InterPro" id="IPR050482">
    <property type="entry name" value="Sensor_HK_TwoCompSys"/>
</dbReference>
<dbReference type="GO" id="GO:0016301">
    <property type="term" value="F:kinase activity"/>
    <property type="evidence" value="ECO:0007669"/>
    <property type="project" value="UniProtKB-KW"/>
</dbReference>